<evidence type="ECO:0000256" key="2">
    <source>
        <dbReference type="ARBA" id="ARBA00022801"/>
    </source>
</evidence>
<dbReference type="InterPro" id="IPR041542">
    <property type="entry name" value="GH43_C2"/>
</dbReference>
<protein>
    <submittedName>
        <fullName evidence="9">Glycoside hydrolase family 43 protein</fullName>
    </submittedName>
</protein>
<feature type="signal peptide" evidence="7">
    <location>
        <begin position="1"/>
        <end position="25"/>
    </location>
</feature>
<reference evidence="9" key="1">
    <citation type="submission" date="2022-08" db="EMBL/GenBank/DDBJ databases">
        <authorList>
            <consortium name="DOE Joint Genome Institute"/>
            <person name="Min B."/>
            <person name="Riley R."/>
            <person name="Sierra-Patev S."/>
            <person name="Naranjo-Ortiz M."/>
            <person name="Looney B."/>
            <person name="Konkel Z."/>
            <person name="Slot J.C."/>
            <person name="Sakamoto Y."/>
            <person name="Steenwyk J.L."/>
            <person name="Rokas A."/>
            <person name="Carro J."/>
            <person name="Camarero S."/>
            <person name="Ferreira P."/>
            <person name="Molpeceres G."/>
            <person name="Ruiz-Duenas F.J."/>
            <person name="Serrano A."/>
            <person name="Henrissat B."/>
            <person name="Drula E."/>
            <person name="Hughes K.W."/>
            <person name="Mata J.L."/>
            <person name="Ishikawa N.K."/>
            <person name="Vargas-Isla R."/>
            <person name="Ushijima S."/>
            <person name="Smith C.A."/>
            <person name="Ahrendt S."/>
            <person name="Andreopoulos W."/>
            <person name="He G."/>
            <person name="Labutti K."/>
            <person name="Lipzen A."/>
            <person name="Ng V."/>
            <person name="Sandor L."/>
            <person name="Barry K."/>
            <person name="Martinez A.T."/>
            <person name="Xiao Y."/>
            <person name="Gibbons J.G."/>
            <person name="Terashima K."/>
            <person name="Hibbett D.S."/>
            <person name="Grigoriev I.V."/>
        </authorList>
    </citation>
    <scope>NUCLEOTIDE SEQUENCE</scope>
    <source>
        <strain evidence="9">TFB9207</strain>
    </source>
</reference>
<keyword evidence="2 6" id="KW-0378">Hydrolase</keyword>
<feature type="active site" description="Proton acceptor" evidence="4">
    <location>
        <position position="37"/>
    </location>
</feature>
<dbReference type="PANTHER" id="PTHR42812:SF16">
    <property type="entry name" value="HYDROLASE, PUTATIVE (AFU_ORTHOLOGUE AFUA_7G06110)-RELATED"/>
    <property type="match status" value="1"/>
</dbReference>
<keyword evidence="3 6" id="KW-0326">Glycosidase</keyword>
<proteinExistence type="inferred from homology"/>
<organism evidence="9 10">
    <name type="scientific">Lentinula raphanica</name>
    <dbReference type="NCBI Taxonomy" id="153919"/>
    <lineage>
        <taxon>Eukaryota</taxon>
        <taxon>Fungi</taxon>
        <taxon>Dikarya</taxon>
        <taxon>Basidiomycota</taxon>
        <taxon>Agaricomycotina</taxon>
        <taxon>Agaricomycetes</taxon>
        <taxon>Agaricomycetidae</taxon>
        <taxon>Agaricales</taxon>
        <taxon>Marasmiineae</taxon>
        <taxon>Omphalotaceae</taxon>
        <taxon>Lentinula</taxon>
    </lineage>
</organism>
<dbReference type="AlphaFoldDB" id="A0AA38P7W5"/>
<dbReference type="Gene3D" id="2.60.120.200">
    <property type="match status" value="1"/>
</dbReference>
<accession>A0AA38P7W5</accession>
<dbReference type="Pfam" id="PF17851">
    <property type="entry name" value="GH43_C2"/>
    <property type="match status" value="1"/>
</dbReference>
<keyword evidence="7" id="KW-0732">Signal</keyword>
<dbReference type="InterPro" id="IPR023296">
    <property type="entry name" value="Glyco_hydro_beta-prop_sf"/>
</dbReference>
<dbReference type="Proteomes" id="UP001163846">
    <property type="component" value="Unassembled WGS sequence"/>
</dbReference>
<evidence type="ECO:0000256" key="3">
    <source>
        <dbReference type="ARBA" id="ARBA00023295"/>
    </source>
</evidence>
<dbReference type="GO" id="GO:0005975">
    <property type="term" value="P:carbohydrate metabolic process"/>
    <property type="evidence" value="ECO:0007669"/>
    <property type="project" value="InterPro"/>
</dbReference>
<feature type="domain" description="Beta-xylosidase C-terminal Concanavalin A-like" evidence="8">
    <location>
        <begin position="350"/>
        <end position="571"/>
    </location>
</feature>
<dbReference type="PANTHER" id="PTHR42812">
    <property type="entry name" value="BETA-XYLOSIDASE"/>
    <property type="match status" value="1"/>
</dbReference>
<comment type="similarity">
    <text evidence="1 6">Belongs to the glycosyl hydrolase 43 family.</text>
</comment>
<dbReference type="SUPFAM" id="SSF49899">
    <property type="entry name" value="Concanavalin A-like lectins/glucanases"/>
    <property type="match status" value="1"/>
</dbReference>
<feature type="site" description="Important for catalytic activity, responsible for pKa modulation of the active site Glu and correct orientation of both the proton donor and substrate" evidence="5">
    <location>
        <position position="152"/>
    </location>
</feature>
<comment type="caution">
    <text evidence="9">The sequence shown here is derived from an EMBL/GenBank/DDBJ whole genome shotgun (WGS) entry which is preliminary data.</text>
</comment>
<dbReference type="Gene3D" id="2.115.10.20">
    <property type="entry name" value="Glycosyl hydrolase domain, family 43"/>
    <property type="match status" value="1"/>
</dbReference>
<feature type="active site" description="Proton donor" evidence="4">
    <location>
        <position position="213"/>
    </location>
</feature>
<dbReference type="SUPFAM" id="SSF75005">
    <property type="entry name" value="Arabinanase/levansucrase/invertase"/>
    <property type="match status" value="1"/>
</dbReference>
<dbReference type="InterPro" id="IPR051795">
    <property type="entry name" value="Glycosyl_Hydrlase_43"/>
</dbReference>
<gene>
    <name evidence="9" type="ORF">F5878DRAFT_202879</name>
</gene>
<evidence type="ECO:0000256" key="4">
    <source>
        <dbReference type="PIRSR" id="PIRSR606710-1"/>
    </source>
</evidence>
<evidence type="ECO:0000256" key="1">
    <source>
        <dbReference type="ARBA" id="ARBA00009865"/>
    </source>
</evidence>
<dbReference type="EMBL" id="MU806227">
    <property type="protein sequence ID" value="KAJ3837718.1"/>
    <property type="molecule type" value="Genomic_DNA"/>
</dbReference>
<dbReference type="InterPro" id="IPR006710">
    <property type="entry name" value="Glyco_hydro_43"/>
</dbReference>
<dbReference type="InterPro" id="IPR013320">
    <property type="entry name" value="ConA-like_dom_sf"/>
</dbReference>
<dbReference type="CDD" id="cd18617">
    <property type="entry name" value="GH43_XynB-like"/>
    <property type="match status" value="1"/>
</dbReference>
<evidence type="ECO:0000259" key="8">
    <source>
        <dbReference type="Pfam" id="PF17851"/>
    </source>
</evidence>
<evidence type="ECO:0000313" key="9">
    <source>
        <dbReference type="EMBL" id="KAJ3837718.1"/>
    </source>
</evidence>
<evidence type="ECO:0000256" key="5">
    <source>
        <dbReference type="PIRSR" id="PIRSR606710-2"/>
    </source>
</evidence>
<feature type="chain" id="PRO_5041426292" evidence="7">
    <location>
        <begin position="26"/>
        <end position="577"/>
    </location>
</feature>
<evidence type="ECO:0000256" key="7">
    <source>
        <dbReference type="SAM" id="SignalP"/>
    </source>
</evidence>
<evidence type="ECO:0000256" key="6">
    <source>
        <dbReference type="RuleBase" id="RU361187"/>
    </source>
</evidence>
<dbReference type="Pfam" id="PF04616">
    <property type="entry name" value="Glyco_hydro_43"/>
    <property type="match status" value="1"/>
</dbReference>
<keyword evidence="10" id="KW-1185">Reference proteome</keyword>
<name>A0AA38P7W5_9AGAR</name>
<dbReference type="GO" id="GO:0004553">
    <property type="term" value="F:hydrolase activity, hydrolyzing O-glycosyl compounds"/>
    <property type="evidence" value="ECO:0007669"/>
    <property type="project" value="InterPro"/>
</dbReference>
<evidence type="ECO:0000313" key="10">
    <source>
        <dbReference type="Proteomes" id="UP001163846"/>
    </source>
</evidence>
<sequence length="577" mass="63869">MAMDLLQTFLCLILVLVCQSRTSFALVNPILPGWNPDPTILRVGSDYFIATSTFEYFPGHPIYHSTNLVDWELIGHALNRPAQLSLFGTPSDAGAWAPTLRYHNGTFYLMSTVRYVYTYELRQFPRSFFVTTKDIFSNDWSDPIYFDALGYDADLFWDTNGDVYNTWSGINNAIDKIYGIYQNKIDISTGNSLTLAELIFTGTLPDNSSARPEGPHIYLINSTYYLLIAEGGSGPEHRSTIQRGPTPSGPWENNPANPILFNGANLSLPVQYTGHADIVQAPDGAWWGVALGVRPQTVGDFNHIQLGRETFLFPVTFDTEGWPVFNHGLPLSTEIPGVLANKSHLSLFHDTFDSKTLQDSYYFLRTPYKPFHSLTARPSFLRLFANSYAPGDRDNPAMILRKQTSYEETFETVLDSFLPESNLTEAGMTVFYGDFAHNDIGVVGTGSEDGGGGRVVVTRTLRPAEQVGPWALTTTNSTVTTVTYTPLSTKSGPVKLVIVGNSTSYSLGFAEGSSDDPDTDSFGKITYTATFDSVFLSVMPVNDFFFKGASFGVYNTGNGRPSLSPADFRYWKQMPSD</sequence>